<proteinExistence type="predicted"/>
<feature type="transmembrane region" description="Helical" evidence="1">
    <location>
        <begin position="264"/>
        <end position="288"/>
    </location>
</feature>
<evidence type="ECO:0000313" key="2">
    <source>
        <dbReference type="EMBL" id="TYP69798.1"/>
    </source>
</evidence>
<dbReference type="AlphaFoldDB" id="A0A5S5BTY0"/>
<dbReference type="Proteomes" id="UP000323257">
    <property type="component" value="Unassembled WGS sequence"/>
</dbReference>
<dbReference type="RefSeq" id="WP_148932791.1">
    <property type="nucleotide sequence ID" value="NZ_VNHS01000013.1"/>
</dbReference>
<protein>
    <recommendedName>
        <fullName evidence="4">DUF3592 domain-containing protein</fullName>
    </recommendedName>
</protein>
<keyword evidence="1" id="KW-1133">Transmembrane helix</keyword>
<organism evidence="2 3">
    <name type="scientific">Paenibacillus methanolicus</name>
    <dbReference type="NCBI Taxonomy" id="582686"/>
    <lineage>
        <taxon>Bacteria</taxon>
        <taxon>Bacillati</taxon>
        <taxon>Bacillota</taxon>
        <taxon>Bacilli</taxon>
        <taxon>Bacillales</taxon>
        <taxon>Paenibacillaceae</taxon>
        <taxon>Paenibacillus</taxon>
    </lineage>
</organism>
<evidence type="ECO:0008006" key="4">
    <source>
        <dbReference type="Google" id="ProtNLM"/>
    </source>
</evidence>
<evidence type="ECO:0000313" key="3">
    <source>
        <dbReference type="Proteomes" id="UP000323257"/>
    </source>
</evidence>
<keyword evidence="3" id="KW-1185">Reference proteome</keyword>
<reference evidence="2 3" key="1">
    <citation type="submission" date="2019-07" db="EMBL/GenBank/DDBJ databases">
        <title>Genomic Encyclopedia of Type Strains, Phase III (KMG-III): the genomes of soil and plant-associated and newly described type strains.</title>
        <authorList>
            <person name="Whitman W."/>
        </authorList>
    </citation>
    <scope>NUCLEOTIDE SEQUENCE [LARGE SCALE GENOMIC DNA]</scope>
    <source>
        <strain evidence="2 3">BL24</strain>
    </source>
</reference>
<feature type="transmembrane region" description="Helical" evidence="1">
    <location>
        <begin position="12"/>
        <end position="38"/>
    </location>
</feature>
<comment type="caution">
    <text evidence="2">The sequence shown here is derived from an EMBL/GenBank/DDBJ whole genome shotgun (WGS) entry which is preliminary data.</text>
</comment>
<keyword evidence="1" id="KW-0472">Membrane</keyword>
<gene>
    <name evidence="2" type="ORF">BCM02_113130</name>
</gene>
<accession>A0A5S5BTY0</accession>
<name>A0A5S5BTY0_9BACL</name>
<sequence>MDDKPPKRKLSAGTWINLLFGGLLNWTGWTLLIGGLILNALLMPNTDMTFIRADRETVEVKGFVLDVNVSHYMGNKRNKKAVYATKWYTVLETGKRLEGTSYVKEEQLRRGDGVQIVLPVGHDEAAKIRGSLARPLPPSWLGLLLIPLSGGTLALVRLGHSCRKASLLSRGALAHGSLVSKTRTNVEVNESPVYSLTYRYSTRSGEAFELTVRTSDSARYEGEHAVIIAYDHRRPSRGVFLHALPGMTRIEADRVRTEVDSSTMAFACFFGMLLFGLIASCLYATLMFQARPFW</sequence>
<keyword evidence="1" id="KW-0812">Transmembrane</keyword>
<evidence type="ECO:0000256" key="1">
    <source>
        <dbReference type="SAM" id="Phobius"/>
    </source>
</evidence>
<dbReference type="EMBL" id="VNHS01000013">
    <property type="protein sequence ID" value="TYP69798.1"/>
    <property type="molecule type" value="Genomic_DNA"/>
</dbReference>